<dbReference type="InterPro" id="IPR002035">
    <property type="entry name" value="VWF_A"/>
</dbReference>
<feature type="domain" description="VWFA" evidence="2">
    <location>
        <begin position="310"/>
        <end position="502"/>
    </location>
</feature>
<dbReference type="Gene3D" id="3.40.50.410">
    <property type="entry name" value="von Willebrand factor, type A domain"/>
    <property type="match status" value="2"/>
</dbReference>
<dbReference type="Pfam" id="PF00092">
    <property type="entry name" value="VWA"/>
    <property type="match status" value="2"/>
</dbReference>
<dbReference type="AlphaFoldDB" id="A0AAD9L3X6"/>
<dbReference type="EMBL" id="JAODUO010000332">
    <property type="protein sequence ID" value="KAK2182913.1"/>
    <property type="molecule type" value="Genomic_DNA"/>
</dbReference>
<protein>
    <recommendedName>
        <fullName evidence="2">VWFA domain-containing protein</fullName>
    </recommendedName>
</protein>
<feature type="chain" id="PRO_5042282718" description="VWFA domain-containing protein" evidence="1">
    <location>
        <begin position="26"/>
        <end position="511"/>
    </location>
</feature>
<feature type="signal peptide" evidence="1">
    <location>
        <begin position="1"/>
        <end position="25"/>
    </location>
</feature>
<comment type="caution">
    <text evidence="3">The sequence shown here is derived from an EMBL/GenBank/DDBJ whole genome shotgun (WGS) entry which is preliminary data.</text>
</comment>
<keyword evidence="1" id="KW-0732">Signal</keyword>
<evidence type="ECO:0000313" key="3">
    <source>
        <dbReference type="EMBL" id="KAK2182913.1"/>
    </source>
</evidence>
<dbReference type="SMART" id="SM00327">
    <property type="entry name" value="VWA"/>
    <property type="match status" value="2"/>
</dbReference>
<dbReference type="PANTHER" id="PTHR24020:SF20">
    <property type="entry name" value="PH DOMAIN-CONTAINING PROTEIN"/>
    <property type="match status" value="1"/>
</dbReference>
<accession>A0AAD9L3X6</accession>
<sequence>MASVRTASLLAVVTFCLLSCLQSTAFENSTAIGDFVRDVGPNKVVDLVMVVDRSVGMGIERFILGLSKLAGALLQQYAVIHPDFTRTAIITFGGDSRVIFDYISDKTTTKCGIFGGDSPTPWEKVKYVRNSTFAKGTNLKAAFRQANTIFTAGRGKRPSAKQIVLLITDGDYSTPDDPINEVNTLKDDGVTIFAVGIGNWLKPGNVRILATKDAYYAFNQDWTDMVMKTKFTSFSIGNEDIKCDHLGADIGSCCHGNETGSRELYTMAPLLVIVTICLLSCLQSTASENSTVQVLIGDFVKDVGTNKVVDLVMVVDRSTGMGIERFILGLSKLAGALLQQYAVIHPDFTRTAIITFGGDSQVIFDYISDKTTTKCGIFGGDSPTPWEKVEYIRNPTFAKGTNMKDAFRQANSIFTAGRGKRPSAKQIVWDYSTPDDPINEVNTLKDDGATIFDVGIGNWLKPGNVRILVTKDTYYGHKQHWTDMVTKTKLTSFSIGRLFYFVYPTRVWFNC</sequence>
<dbReference type="CDD" id="cd01450">
    <property type="entry name" value="vWFA_subfamily_ECM"/>
    <property type="match status" value="1"/>
</dbReference>
<dbReference type="Proteomes" id="UP001209878">
    <property type="component" value="Unassembled WGS sequence"/>
</dbReference>
<dbReference type="PROSITE" id="PS50234">
    <property type="entry name" value="VWFA"/>
    <property type="match status" value="2"/>
</dbReference>
<name>A0AAD9L3X6_RIDPI</name>
<dbReference type="CDD" id="cd00198">
    <property type="entry name" value="vWFA"/>
    <property type="match status" value="1"/>
</dbReference>
<dbReference type="SUPFAM" id="SSF53300">
    <property type="entry name" value="vWA-like"/>
    <property type="match status" value="2"/>
</dbReference>
<dbReference type="PANTHER" id="PTHR24020">
    <property type="entry name" value="COLLAGEN ALPHA"/>
    <property type="match status" value="1"/>
</dbReference>
<proteinExistence type="predicted"/>
<reference evidence="3" key="1">
    <citation type="journal article" date="2023" name="Mol. Biol. Evol.">
        <title>Third-Generation Sequencing Reveals the Adaptive Role of the Epigenome in Three Deep-Sea Polychaetes.</title>
        <authorList>
            <person name="Perez M."/>
            <person name="Aroh O."/>
            <person name="Sun Y."/>
            <person name="Lan Y."/>
            <person name="Juniper S.K."/>
            <person name="Young C.R."/>
            <person name="Angers B."/>
            <person name="Qian P.Y."/>
        </authorList>
    </citation>
    <scope>NUCLEOTIDE SEQUENCE</scope>
    <source>
        <strain evidence="3">R07B-5</strain>
    </source>
</reference>
<feature type="domain" description="VWFA" evidence="2">
    <location>
        <begin position="46"/>
        <end position="234"/>
    </location>
</feature>
<organism evidence="3 4">
    <name type="scientific">Ridgeia piscesae</name>
    <name type="common">Tubeworm</name>
    <dbReference type="NCBI Taxonomy" id="27915"/>
    <lineage>
        <taxon>Eukaryota</taxon>
        <taxon>Metazoa</taxon>
        <taxon>Spiralia</taxon>
        <taxon>Lophotrochozoa</taxon>
        <taxon>Annelida</taxon>
        <taxon>Polychaeta</taxon>
        <taxon>Sedentaria</taxon>
        <taxon>Canalipalpata</taxon>
        <taxon>Sabellida</taxon>
        <taxon>Siboglinidae</taxon>
        <taxon>Ridgeia</taxon>
    </lineage>
</organism>
<keyword evidence="4" id="KW-1185">Reference proteome</keyword>
<evidence type="ECO:0000256" key="1">
    <source>
        <dbReference type="SAM" id="SignalP"/>
    </source>
</evidence>
<evidence type="ECO:0000259" key="2">
    <source>
        <dbReference type="PROSITE" id="PS50234"/>
    </source>
</evidence>
<dbReference type="InterPro" id="IPR036465">
    <property type="entry name" value="vWFA_dom_sf"/>
</dbReference>
<dbReference type="InterPro" id="IPR050525">
    <property type="entry name" value="ECM_Assembly_Org"/>
</dbReference>
<evidence type="ECO:0000313" key="4">
    <source>
        <dbReference type="Proteomes" id="UP001209878"/>
    </source>
</evidence>
<gene>
    <name evidence="3" type="ORF">NP493_331g06016</name>
</gene>